<dbReference type="EMBL" id="FOIM01000020">
    <property type="protein sequence ID" value="SET93075.1"/>
    <property type="molecule type" value="Genomic_DNA"/>
</dbReference>
<dbReference type="PROSITE" id="PS51257">
    <property type="entry name" value="PROKAR_LIPOPROTEIN"/>
    <property type="match status" value="1"/>
</dbReference>
<evidence type="ECO:0000313" key="8">
    <source>
        <dbReference type="EMBL" id="SET93075.1"/>
    </source>
</evidence>
<evidence type="ECO:0000256" key="3">
    <source>
        <dbReference type="ARBA" id="ARBA00023136"/>
    </source>
</evidence>
<sequence>MKKMFRILAALTLAASLAGCGGGGGGGQAAAGSSAAQGQENARESAGDQADAQKSAGDQADSADQSNAGDQAGEVTLTIASAMVTEKPEGDLEQELADKYMELHPNVKIEFISMPAAEVSKRIVTMATGDNLPDMFFVPNDFMPQLYDLDIVADLEGLLGEEWLSGYNPNLLKDAKINGRMMSIPWYASPYAVIYRTDWFEELGLEIPETWDEFLEVSKALTRDTDGDGQVDKWAFSMVGSRNNSGEQRFVLFSKSFGADEIYEKEGKWATDIGTEQFKAGLKYFTDLYTEHGVVPPGPTEVDYSASMELFTSEQTGMILSGPHSLGFITTTNPGLEGKLGSFVIPRGEAHVSISGIGGYAISESCENKDVAADYMKFITSKENAIYFGQKTGRMPTRTEASDDPYFSSVLFKGFLGALDYAVDPETFAQYPALLDTIGEAYSNVLSGVATFDEAYGTLVEKSAALIEAEN</sequence>
<keyword evidence="4" id="KW-0564">Palmitate</keyword>
<dbReference type="STRING" id="460384.SAMN05216313_1206"/>
<keyword evidence="5" id="KW-0449">Lipoprotein</keyword>
<name>A0A1I0I8Q8_9FIRM</name>
<protein>
    <submittedName>
        <fullName evidence="8">Carbohydrate ABC transporter substrate-binding protein, CUT1 family</fullName>
    </submittedName>
</protein>
<evidence type="ECO:0000313" key="9">
    <source>
        <dbReference type="Proteomes" id="UP000198508"/>
    </source>
</evidence>
<proteinExistence type="predicted"/>
<keyword evidence="3" id="KW-0472">Membrane</keyword>
<organism evidence="8 9">
    <name type="scientific">Enterocloster lavalensis</name>
    <dbReference type="NCBI Taxonomy" id="460384"/>
    <lineage>
        <taxon>Bacteria</taxon>
        <taxon>Bacillati</taxon>
        <taxon>Bacillota</taxon>
        <taxon>Clostridia</taxon>
        <taxon>Lachnospirales</taxon>
        <taxon>Lachnospiraceae</taxon>
        <taxon>Enterocloster</taxon>
    </lineage>
</organism>
<dbReference type="Gene3D" id="3.40.190.10">
    <property type="entry name" value="Periplasmic binding protein-like II"/>
    <property type="match status" value="1"/>
</dbReference>
<gene>
    <name evidence="8" type="ORF">SAMN05216313_1206</name>
</gene>
<dbReference type="InterPro" id="IPR050490">
    <property type="entry name" value="Bact_solute-bd_prot1"/>
</dbReference>
<feature type="signal peptide" evidence="7">
    <location>
        <begin position="1"/>
        <end position="18"/>
    </location>
</feature>
<keyword evidence="9" id="KW-1185">Reference proteome</keyword>
<evidence type="ECO:0000256" key="4">
    <source>
        <dbReference type="ARBA" id="ARBA00023139"/>
    </source>
</evidence>
<evidence type="ECO:0000256" key="2">
    <source>
        <dbReference type="ARBA" id="ARBA00022729"/>
    </source>
</evidence>
<keyword evidence="2 7" id="KW-0732">Signal</keyword>
<feature type="compositionally biased region" description="Low complexity" evidence="6">
    <location>
        <begin position="30"/>
        <end position="39"/>
    </location>
</feature>
<reference evidence="9" key="1">
    <citation type="submission" date="2016-10" db="EMBL/GenBank/DDBJ databases">
        <authorList>
            <person name="Varghese N."/>
            <person name="Submissions S."/>
        </authorList>
    </citation>
    <scope>NUCLEOTIDE SEQUENCE [LARGE SCALE GENOMIC DNA]</scope>
    <source>
        <strain evidence="9">NLAE-zl-G277</strain>
    </source>
</reference>
<evidence type="ECO:0000256" key="1">
    <source>
        <dbReference type="ARBA" id="ARBA00022475"/>
    </source>
</evidence>
<feature type="chain" id="PRO_5038719224" evidence="7">
    <location>
        <begin position="19"/>
        <end position="471"/>
    </location>
</feature>
<dbReference type="InterPro" id="IPR006059">
    <property type="entry name" value="SBP"/>
</dbReference>
<feature type="region of interest" description="Disordered" evidence="6">
    <location>
        <begin position="22"/>
        <end position="72"/>
    </location>
</feature>
<dbReference type="RefSeq" id="WP_092366583.1">
    <property type="nucleotide sequence ID" value="NZ_DAINWJ010000044.1"/>
</dbReference>
<evidence type="ECO:0000256" key="7">
    <source>
        <dbReference type="SAM" id="SignalP"/>
    </source>
</evidence>
<accession>A0A1I0I8Q8</accession>
<dbReference type="PANTHER" id="PTHR43649:SF33">
    <property type="entry name" value="POLYGALACTURONAN_RHAMNOGALACTURONAN-BINDING PROTEIN YTCQ"/>
    <property type="match status" value="1"/>
</dbReference>
<keyword evidence="1" id="KW-1003">Cell membrane</keyword>
<dbReference type="SUPFAM" id="SSF53850">
    <property type="entry name" value="Periplasmic binding protein-like II"/>
    <property type="match status" value="1"/>
</dbReference>
<evidence type="ECO:0000256" key="6">
    <source>
        <dbReference type="SAM" id="MobiDB-lite"/>
    </source>
</evidence>
<dbReference type="PANTHER" id="PTHR43649">
    <property type="entry name" value="ARABINOSE-BINDING PROTEIN-RELATED"/>
    <property type="match status" value="1"/>
</dbReference>
<dbReference type="CDD" id="cd13585">
    <property type="entry name" value="PBP2_TMBP_like"/>
    <property type="match status" value="1"/>
</dbReference>
<dbReference type="AlphaFoldDB" id="A0A1I0I8Q8"/>
<dbReference type="Pfam" id="PF01547">
    <property type="entry name" value="SBP_bac_1"/>
    <property type="match status" value="1"/>
</dbReference>
<evidence type="ECO:0000256" key="5">
    <source>
        <dbReference type="ARBA" id="ARBA00023288"/>
    </source>
</evidence>
<dbReference type="Proteomes" id="UP000198508">
    <property type="component" value="Unassembled WGS sequence"/>
</dbReference>